<dbReference type="Proteomes" id="UP000031036">
    <property type="component" value="Unassembled WGS sequence"/>
</dbReference>
<dbReference type="SUPFAM" id="SSF55729">
    <property type="entry name" value="Acyl-CoA N-acyltransferases (Nat)"/>
    <property type="match status" value="1"/>
</dbReference>
<comment type="caution">
    <text evidence="1">The sequence shown here is derived from an EMBL/GenBank/DDBJ whole genome shotgun (WGS) entry which is preliminary data.</text>
</comment>
<dbReference type="CDD" id="cd04301">
    <property type="entry name" value="NAT_SF"/>
    <property type="match status" value="1"/>
</dbReference>
<dbReference type="EMBL" id="JPKZ01000691">
    <property type="protein sequence ID" value="KHN85945.1"/>
    <property type="molecule type" value="Genomic_DNA"/>
</dbReference>
<evidence type="ECO:0000313" key="2">
    <source>
        <dbReference type="Proteomes" id="UP000031036"/>
    </source>
</evidence>
<name>A0A0B2VY96_TOXCA</name>
<dbReference type="InterPro" id="IPR016181">
    <property type="entry name" value="Acyl_CoA_acyltransferase"/>
</dbReference>
<dbReference type="Gene3D" id="3.40.630.30">
    <property type="match status" value="1"/>
</dbReference>
<proteinExistence type="predicted"/>
<evidence type="ECO:0000313" key="1">
    <source>
        <dbReference type="EMBL" id="KHN85945.1"/>
    </source>
</evidence>
<keyword evidence="2" id="KW-1185">Reference proteome</keyword>
<sequence>MSLLFDDMAFVGLYFVLPQYRGRQIGTRLFSSVMTQSVSNANVGLHAGANNTFKVENAHETPFSESFGYERSISKSSREKFFQITSVCRDDAICKVE</sequence>
<protein>
    <recommendedName>
        <fullName evidence="3">N-acetyltransferase domain-containing protein</fullName>
    </recommendedName>
</protein>
<dbReference type="OrthoDB" id="5871931at2759"/>
<dbReference type="AlphaFoldDB" id="A0A0B2VY96"/>
<organism evidence="1 2">
    <name type="scientific">Toxocara canis</name>
    <name type="common">Canine roundworm</name>
    <dbReference type="NCBI Taxonomy" id="6265"/>
    <lineage>
        <taxon>Eukaryota</taxon>
        <taxon>Metazoa</taxon>
        <taxon>Ecdysozoa</taxon>
        <taxon>Nematoda</taxon>
        <taxon>Chromadorea</taxon>
        <taxon>Rhabditida</taxon>
        <taxon>Spirurina</taxon>
        <taxon>Ascaridomorpha</taxon>
        <taxon>Ascaridoidea</taxon>
        <taxon>Toxocaridae</taxon>
        <taxon>Toxocara</taxon>
    </lineage>
</organism>
<accession>A0A0B2VY96</accession>
<evidence type="ECO:0008006" key="3">
    <source>
        <dbReference type="Google" id="ProtNLM"/>
    </source>
</evidence>
<gene>
    <name evidence="1" type="ORF">Tcan_11860</name>
</gene>
<reference evidence="1 2" key="1">
    <citation type="submission" date="2014-11" db="EMBL/GenBank/DDBJ databases">
        <title>Genetic blueprint of the zoonotic pathogen Toxocara canis.</title>
        <authorList>
            <person name="Zhu X.-Q."/>
            <person name="Korhonen P.K."/>
            <person name="Cai H."/>
            <person name="Young N.D."/>
            <person name="Nejsum P."/>
            <person name="von Samson-Himmelstjerna G."/>
            <person name="Boag P.R."/>
            <person name="Tan P."/>
            <person name="Li Q."/>
            <person name="Min J."/>
            <person name="Yang Y."/>
            <person name="Wang X."/>
            <person name="Fang X."/>
            <person name="Hall R.S."/>
            <person name="Hofmann A."/>
            <person name="Sternberg P.W."/>
            <person name="Jex A.R."/>
            <person name="Gasser R.B."/>
        </authorList>
    </citation>
    <scope>NUCLEOTIDE SEQUENCE [LARGE SCALE GENOMIC DNA]</scope>
    <source>
        <strain evidence="1">PN_DK_2014</strain>
    </source>
</reference>